<organism evidence="1 2">
    <name type="scientific">Cochliobolus sativus (strain ND90Pr / ATCC 201652)</name>
    <name type="common">Common root rot and spot blotch fungus</name>
    <name type="synonym">Bipolaris sorokiniana</name>
    <dbReference type="NCBI Taxonomy" id="665912"/>
    <lineage>
        <taxon>Eukaryota</taxon>
        <taxon>Fungi</taxon>
        <taxon>Dikarya</taxon>
        <taxon>Ascomycota</taxon>
        <taxon>Pezizomycotina</taxon>
        <taxon>Dothideomycetes</taxon>
        <taxon>Pleosporomycetidae</taxon>
        <taxon>Pleosporales</taxon>
        <taxon>Pleosporineae</taxon>
        <taxon>Pleosporaceae</taxon>
        <taxon>Bipolaris</taxon>
    </lineage>
</organism>
<reference evidence="1 2" key="1">
    <citation type="journal article" date="2012" name="PLoS Pathog.">
        <title>Diverse lifestyles and strategies of plant pathogenesis encoded in the genomes of eighteen Dothideomycetes fungi.</title>
        <authorList>
            <person name="Ohm R.A."/>
            <person name="Feau N."/>
            <person name="Henrissat B."/>
            <person name="Schoch C.L."/>
            <person name="Horwitz B.A."/>
            <person name="Barry K.W."/>
            <person name="Condon B.J."/>
            <person name="Copeland A.C."/>
            <person name="Dhillon B."/>
            <person name="Glaser F."/>
            <person name="Hesse C.N."/>
            <person name="Kosti I."/>
            <person name="LaButti K."/>
            <person name="Lindquist E.A."/>
            <person name="Lucas S."/>
            <person name="Salamov A.A."/>
            <person name="Bradshaw R.E."/>
            <person name="Ciuffetti L."/>
            <person name="Hamelin R.C."/>
            <person name="Kema G.H.J."/>
            <person name="Lawrence C."/>
            <person name="Scott J.A."/>
            <person name="Spatafora J.W."/>
            <person name="Turgeon B.G."/>
            <person name="de Wit P.J.G.M."/>
            <person name="Zhong S."/>
            <person name="Goodwin S.B."/>
            <person name="Grigoriev I.V."/>
        </authorList>
    </citation>
    <scope>NUCLEOTIDE SEQUENCE [LARGE SCALE GENOMIC DNA]</scope>
    <source>
        <strain evidence="2">ND90Pr / ATCC 201652</strain>
    </source>
</reference>
<protein>
    <submittedName>
        <fullName evidence="1">Uncharacterized protein</fullName>
    </submittedName>
</protein>
<dbReference type="GeneID" id="19132650"/>
<dbReference type="EMBL" id="KB445641">
    <property type="protein sequence ID" value="EMD65323.1"/>
    <property type="molecule type" value="Genomic_DNA"/>
</dbReference>
<keyword evidence="2" id="KW-1185">Reference proteome</keyword>
<sequence>MTPPLLRRESTLLHHLQSSCPLSSISPLCHSQHHHYTYNCHHHYDSHSDSH</sequence>
<proteinExistence type="predicted"/>
<evidence type="ECO:0000313" key="1">
    <source>
        <dbReference type="EMBL" id="EMD65323.1"/>
    </source>
</evidence>
<accession>M2SDD7</accession>
<evidence type="ECO:0000313" key="2">
    <source>
        <dbReference type="Proteomes" id="UP000016934"/>
    </source>
</evidence>
<dbReference type="KEGG" id="bsc:COCSADRAFT_169813"/>
<reference evidence="2" key="2">
    <citation type="journal article" date="2013" name="PLoS Genet.">
        <title>Comparative genome structure, secondary metabolite, and effector coding capacity across Cochliobolus pathogens.</title>
        <authorList>
            <person name="Condon B.J."/>
            <person name="Leng Y."/>
            <person name="Wu D."/>
            <person name="Bushley K.E."/>
            <person name="Ohm R.A."/>
            <person name="Otillar R."/>
            <person name="Martin J."/>
            <person name="Schackwitz W."/>
            <person name="Grimwood J."/>
            <person name="MohdZainudin N."/>
            <person name="Xue C."/>
            <person name="Wang R."/>
            <person name="Manning V.A."/>
            <person name="Dhillon B."/>
            <person name="Tu Z.J."/>
            <person name="Steffenson B.J."/>
            <person name="Salamov A."/>
            <person name="Sun H."/>
            <person name="Lowry S."/>
            <person name="LaButti K."/>
            <person name="Han J."/>
            <person name="Copeland A."/>
            <person name="Lindquist E."/>
            <person name="Barry K."/>
            <person name="Schmutz J."/>
            <person name="Baker S.E."/>
            <person name="Ciuffetti L.M."/>
            <person name="Grigoriev I.V."/>
            <person name="Zhong S."/>
            <person name="Turgeon B.G."/>
        </authorList>
    </citation>
    <scope>NUCLEOTIDE SEQUENCE [LARGE SCALE GENOMIC DNA]</scope>
    <source>
        <strain evidence="2">ND90Pr / ATCC 201652</strain>
    </source>
</reference>
<dbReference type="HOGENOM" id="CLU_3106213_0_0_1"/>
<dbReference type="Proteomes" id="UP000016934">
    <property type="component" value="Unassembled WGS sequence"/>
</dbReference>
<dbReference type="AlphaFoldDB" id="M2SDD7"/>
<name>M2SDD7_COCSN</name>
<dbReference type="RefSeq" id="XP_007698508.1">
    <property type="nucleotide sequence ID" value="XM_007700318.1"/>
</dbReference>
<gene>
    <name evidence="1" type="ORF">COCSADRAFT_169813</name>
</gene>